<feature type="compositionally biased region" description="Low complexity" evidence="11">
    <location>
        <begin position="197"/>
        <end position="211"/>
    </location>
</feature>
<evidence type="ECO:0000256" key="10">
    <source>
        <dbReference type="SAM" id="Coils"/>
    </source>
</evidence>
<dbReference type="PANTHER" id="PTHR47117:SF5">
    <property type="entry name" value="KINESIN-LIKE PROTEIN KIF14"/>
    <property type="match status" value="1"/>
</dbReference>
<keyword evidence="3" id="KW-0493">Microtubule</keyword>
<keyword evidence="2" id="KW-0963">Cytoplasm</keyword>
<feature type="coiled-coil region" evidence="10">
    <location>
        <begin position="1141"/>
        <end position="1328"/>
    </location>
</feature>
<feature type="binding site" evidence="9">
    <location>
        <begin position="332"/>
        <end position="339"/>
    </location>
    <ligand>
        <name>ATP</name>
        <dbReference type="ChEBI" id="CHEBI:30616"/>
    </ligand>
</feature>
<gene>
    <name evidence="13" type="primary">KIF14_1</name>
    <name evidence="13" type="ORF">g.52340</name>
</gene>
<keyword evidence="5 9" id="KW-0067">ATP-binding</keyword>
<feature type="coiled-coil region" evidence="10">
    <location>
        <begin position="651"/>
        <end position="706"/>
    </location>
</feature>
<dbReference type="InterPro" id="IPR019821">
    <property type="entry name" value="Kinesin_motor_CS"/>
</dbReference>
<dbReference type="GO" id="GO:0003777">
    <property type="term" value="F:microtubule motor activity"/>
    <property type="evidence" value="ECO:0007669"/>
    <property type="project" value="InterPro"/>
</dbReference>
<accession>A0A146KTX6</accession>
<feature type="domain" description="Kinesin motor" evidence="12">
    <location>
        <begin position="251"/>
        <end position="595"/>
    </location>
</feature>
<dbReference type="InterPro" id="IPR036961">
    <property type="entry name" value="Kinesin_motor_dom_sf"/>
</dbReference>
<evidence type="ECO:0000256" key="8">
    <source>
        <dbReference type="ARBA" id="ARBA00023212"/>
    </source>
</evidence>
<dbReference type="EMBL" id="GDHC01018851">
    <property type="protein sequence ID" value="JAP99777.1"/>
    <property type="molecule type" value="Transcribed_RNA"/>
</dbReference>
<dbReference type="GO" id="GO:0008017">
    <property type="term" value="F:microtubule binding"/>
    <property type="evidence" value="ECO:0007669"/>
    <property type="project" value="InterPro"/>
</dbReference>
<comment type="subcellular location">
    <subcellularLocation>
        <location evidence="1">Cytoplasm</location>
        <location evidence="1">Cytoskeleton</location>
    </subcellularLocation>
</comment>
<evidence type="ECO:0000313" key="13">
    <source>
        <dbReference type="EMBL" id="JAP99777.1"/>
    </source>
</evidence>
<feature type="coiled-coil region" evidence="10">
    <location>
        <begin position="962"/>
        <end position="1115"/>
    </location>
</feature>
<feature type="region of interest" description="Disordered" evidence="11">
    <location>
        <begin position="67"/>
        <end position="147"/>
    </location>
</feature>
<keyword evidence="8" id="KW-0206">Cytoskeleton</keyword>
<dbReference type="Gene3D" id="3.40.850.10">
    <property type="entry name" value="Kinesin motor domain"/>
    <property type="match status" value="1"/>
</dbReference>
<evidence type="ECO:0000256" key="3">
    <source>
        <dbReference type="ARBA" id="ARBA00022701"/>
    </source>
</evidence>
<evidence type="ECO:0000256" key="9">
    <source>
        <dbReference type="PROSITE-ProRule" id="PRU00283"/>
    </source>
</evidence>
<dbReference type="InterPro" id="IPR001752">
    <property type="entry name" value="Kinesin_motor_dom"/>
</dbReference>
<dbReference type="PROSITE" id="PS00411">
    <property type="entry name" value="KINESIN_MOTOR_1"/>
    <property type="match status" value="1"/>
</dbReference>
<evidence type="ECO:0000256" key="11">
    <source>
        <dbReference type="SAM" id="MobiDB-lite"/>
    </source>
</evidence>
<feature type="coiled-coil region" evidence="10">
    <location>
        <begin position="1386"/>
        <end position="1459"/>
    </location>
</feature>
<sequence length="1841" mass="207604">MSWNGRAKTPTKPTGAIPKTTSARQGTPGTRVQDENLKPLSSKNEVANPRSLKQKGVVCNILNKRVRDETSSSSESLAASGTPRTPLSSSNARARTPLASKKTPNSQNGRTGGTKPSGCGTPKTSANQRTPTKNTPTKRERSDTSRSVLVEFSDDIFVTPSRRFASDQGTPTSVSVKTSSTISFHNTPVLPRHDSPHSSLNRSLSASSLSHSRSERSGEGSNLMRSQSEAKLAGGVGNAAALPCDSGESSRLTVGVRIRPLHHRESGNTVFVTGNEIRVASDLGSVHRFTYDYCFPSTGTDSTSQEDVYDTLVRPLVDTAFQGYNACLFAYGQTGSGKTYSMMGPMHANCGLTVESGIIPRFCREVLERTSALDQSAAEQVKSSASSVSTTVEISYLEVYNEKIHDLLAPGSEQLRVREHPVYGPYVVDLSKHTTSTYHELQHWIDIGNQKRATAATEMNDKSSRSHSLFTVILTQTFAQVGKDGSWSHDQTRRSQINLVDLAGSERIAHSSVTSDRLREGVSINKSLLTLGKVMSALVEKRPHVPYRDSVLTWLLKESLGGNSRTTMLATVSPSGAHIDETLSTLRYASQARSIINTVRVNEAPQDKLIRELRAEIQRLRELESDRDGIPRPLPQTPKRKKDDEHLQAELKLVQEQLDKRSQDLINAEKKVSAVESEKREVEAKLAEYIENNRQLASKIVSEKNDKQNILSSKEGETKALVDELVSLREQHKSLKLHYLQSQDELEHERGAKFQIMSEKERDAGQIATLRASVEKLENDLLMEKNEVALRNSELKKLKSEINEMKLAQDNLTTTFLLKEEFCNAQAMAESEKEELLASKNKEVDDLKKKLETMNALLKRVNDDMLSMKFLKGSKSLCFGAQDDVENVTLSLKKVKEHLEFLDTTNQLLKQQLEHGVEEKGAKDSEIAKLRTSFEKSRENEETWKRKYEESDSRFSVLQEDKAKLESSLTSNRIEMDKLKSELRSVNESLEKAKEKENTWKQKYKEANVSIKDHGKSKNNLLEEKIKLESDLKSLVNEMESLKKDLDLVSNSLEKTKETESILTRKLADSDLRCGVLLQNNEELLGEKMKLETTVKVLEDNIDTLKVSVNNLKKGAENEDSIWRKKYEEACSLVKDESRKNDLLQKENAALTLAVKSLEGEVKKLEKNLDEVERLMGEKLEQVRVKSREDLEGKDKTISVLEKELQSSQDALRISRDEKASLDKIVSELKMKIDMLESESSVKTSSELESLRIEIESVRDAMSKLNLAEKEIESLKAENAELKKANDDLKIRFESSNVEKESTKTMEVNQLRVEIQALQERNKYLKKKVRKSKLFSEKSDDSRKLKTEIAQLKRVNLDVVSELEKVRGMGKTVGAGGDASNEVGRLRVELEKAENMKTNIDALLQKAKEEMESAMTEMKVLKSENTTLEKRASKAVFENETLREQLAKVEKDKADMLDRINHISGEKSVTDYKLRMSLANTKGFEDKEVELKRLQEKNDELKEECGKLRNNLAGFEHQLSLSKLNEETLKGDLSSKTNQLESLQNEVKAAQKMQRELMEEKLALVKVMEKNFGDENFENRRGAISEISSLKKDLRICQQRLDNKCEKMTALNNRFNVLENLLVKVVEDKIRNQLQLEDLRTALLNKDYSAYDMVMGLYLPHHLEYLVRKARVLIENYKIPYDIDLQGDRSISFKHLVLKAVAILNRTLLDKWISKIEEQRGWTKADDKELPWKVDLESYITQDEAKSVGGVESPAEADVAHSSALSLGVKKKADGTLDPVEWRRTLIQRHVRGMRDDYRVLIKYFGAEEDSAIYAILERIRAAVDRLEQVTAGVVLDSYTK</sequence>
<feature type="compositionally biased region" description="Polar residues" evidence="11">
    <location>
        <begin position="122"/>
        <end position="135"/>
    </location>
</feature>
<feature type="compositionally biased region" description="Low complexity" evidence="11">
    <location>
        <begin position="71"/>
        <end position="80"/>
    </location>
</feature>
<feature type="region of interest" description="Disordered" evidence="11">
    <location>
        <begin position="184"/>
        <end position="229"/>
    </location>
</feature>
<dbReference type="SUPFAM" id="SSF52540">
    <property type="entry name" value="P-loop containing nucleoside triphosphate hydrolases"/>
    <property type="match status" value="1"/>
</dbReference>
<dbReference type="Pfam" id="PF00225">
    <property type="entry name" value="Kinesin"/>
    <property type="match status" value="1"/>
</dbReference>
<feature type="coiled-coil region" evidence="10">
    <location>
        <begin position="760"/>
        <end position="864"/>
    </location>
</feature>
<evidence type="ECO:0000256" key="5">
    <source>
        <dbReference type="ARBA" id="ARBA00022840"/>
    </source>
</evidence>
<feature type="coiled-coil region" evidence="10">
    <location>
        <begin position="1484"/>
        <end position="1570"/>
    </location>
</feature>
<keyword evidence="7 9" id="KW-0505">Motor protein</keyword>
<feature type="region of interest" description="Disordered" evidence="11">
    <location>
        <begin position="1"/>
        <end position="51"/>
    </location>
</feature>
<organism evidence="13">
    <name type="scientific">Lygus hesperus</name>
    <name type="common">Western plant bug</name>
    <dbReference type="NCBI Taxonomy" id="30085"/>
    <lineage>
        <taxon>Eukaryota</taxon>
        <taxon>Metazoa</taxon>
        <taxon>Ecdysozoa</taxon>
        <taxon>Arthropoda</taxon>
        <taxon>Hexapoda</taxon>
        <taxon>Insecta</taxon>
        <taxon>Pterygota</taxon>
        <taxon>Neoptera</taxon>
        <taxon>Paraneoptera</taxon>
        <taxon>Hemiptera</taxon>
        <taxon>Heteroptera</taxon>
        <taxon>Panheteroptera</taxon>
        <taxon>Cimicomorpha</taxon>
        <taxon>Miridae</taxon>
        <taxon>Mirini</taxon>
        <taxon>Lygus</taxon>
    </lineage>
</organism>
<evidence type="ECO:0000259" key="12">
    <source>
        <dbReference type="PROSITE" id="PS50067"/>
    </source>
</evidence>
<feature type="compositionally biased region" description="Polar residues" evidence="11">
    <location>
        <begin position="19"/>
        <end position="30"/>
    </location>
</feature>
<protein>
    <submittedName>
        <fullName evidence="13">Kinesin-like protein KIF14</fullName>
    </submittedName>
</protein>
<reference evidence="13" key="1">
    <citation type="journal article" date="2016" name="Gigascience">
        <title>De novo construction of an expanded transcriptome assembly for the western tarnished plant bug, Lygus hesperus.</title>
        <authorList>
            <person name="Tassone E.E."/>
            <person name="Geib S.M."/>
            <person name="Hall B."/>
            <person name="Fabrick J.A."/>
            <person name="Brent C.S."/>
            <person name="Hull J.J."/>
        </authorList>
    </citation>
    <scope>NUCLEOTIDE SEQUENCE</scope>
</reference>
<evidence type="ECO:0000256" key="6">
    <source>
        <dbReference type="ARBA" id="ARBA00023054"/>
    </source>
</evidence>
<dbReference type="SMART" id="SM00129">
    <property type="entry name" value="KISc"/>
    <property type="match status" value="1"/>
</dbReference>
<proteinExistence type="inferred from homology"/>
<comment type="similarity">
    <text evidence="9">Belongs to the TRAFAC class myosin-kinesin ATPase superfamily. Kinesin family.</text>
</comment>
<keyword evidence="6 10" id="KW-0175">Coiled coil</keyword>
<feature type="region of interest" description="Disordered" evidence="11">
    <location>
        <begin position="624"/>
        <end position="644"/>
    </location>
</feature>
<evidence type="ECO:0000256" key="2">
    <source>
        <dbReference type="ARBA" id="ARBA00022490"/>
    </source>
</evidence>
<dbReference type="GO" id="GO:0005524">
    <property type="term" value="F:ATP binding"/>
    <property type="evidence" value="ECO:0007669"/>
    <property type="project" value="UniProtKB-UniRule"/>
</dbReference>
<evidence type="ECO:0000256" key="1">
    <source>
        <dbReference type="ARBA" id="ARBA00004245"/>
    </source>
</evidence>
<dbReference type="InterPro" id="IPR027417">
    <property type="entry name" value="P-loop_NTPase"/>
</dbReference>
<dbReference type="PANTHER" id="PTHR47117">
    <property type="entry name" value="STAR-RELATED LIPID TRANSFER PROTEIN 9"/>
    <property type="match status" value="1"/>
</dbReference>
<name>A0A146KTX6_LYGHE</name>
<dbReference type="GO" id="GO:0005874">
    <property type="term" value="C:microtubule"/>
    <property type="evidence" value="ECO:0007669"/>
    <property type="project" value="UniProtKB-KW"/>
</dbReference>
<dbReference type="FunFam" id="3.40.850.10:FF:000042">
    <property type="entry name" value="Kinesin family member 14"/>
    <property type="match status" value="1"/>
</dbReference>
<keyword evidence="4 9" id="KW-0547">Nucleotide-binding</keyword>
<feature type="compositionally biased region" description="Polar residues" evidence="11">
    <location>
        <begin position="82"/>
        <end position="93"/>
    </location>
</feature>
<dbReference type="PROSITE" id="PS50067">
    <property type="entry name" value="KINESIN_MOTOR_2"/>
    <property type="match status" value="1"/>
</dbReference>
<evidence type="ECO:0000256" key="4">
    <source>
        <dbReference type="ARBA" id="ARBA00022741"/>
    </source>
</evidence>
<dbReference type="GO" id="GO:0007018">
    <property type="term" value="P:microtubule-based movement"/>
    <property type="evidence" value="ECO:0007669"/>
    <property type="project" value="InterPro"/>
</dbReference>
<evidence type="ECO:0000256" key="7">
    <source>
        <dbReference type="ARBA" id="ARBA00023175"/>
    </source>
</evidence>
<dbReference type="PRINTS" id="PR00380">
    <property type="entry name" value="KINESINHEAVY"/>
</dbReference>